<dbReference type="CDD" id="cd14273">
    <property type="entry name" value="UBA_TAP-C_like"/>
    <property type="match status" value="1"/>
</dbReference>
<dbReference type="InterPro" id="IPR036249">
    <property type="entry name" value="Thioredoxin-like_sf"/>
</dbReference>
<evidence type="ECO:0000256" key="1">
    <source>
        <dbReference type="ARBA" id="ARBA00023054"/>
    </source>
</evidence>
<dbReference type="InterPro" id="IPR029071">
    <property type="entry name" value="Ubiquitin-like_domsf"/>
</dbReference>
<evidence type="ECO:0000313" key="6">
    <source>
        <dbReference type="Proteomes" id="UP001465755"/>
    </source>
</evidence>
<dbReference type="Proteomes" id="UP001465755">
    <property type="component" value="Unassembled WGS sequence"/>
</dbReference>
<dbReference type="PANTHER" id="PTHR23322:SF1">
    <property type="entry name" value="FAS-ASSOCIATED FACTOR 2"/>
    <property type="match status" value="1"/>
</dbReference>
<evidence type="ECO:0000256" key="3">
    <source>
        <dbReference type="SAM" id="MobiDB-lite"/>
    </source>
</evidence>
<keyword evidence="6" id="KW-1185">Reference proteome</keyword>
<dbReference type="InterPro" id="IPR050730">
    <property type="entry name" value="UBX_domain-protein"/>
</dbReference>
<feature type="region of interest" description="Disordered" evidence="3">
    <location>
        <begin position="56"/>
        <end position="86"/>
    </location>
</feature>
<feature type="domain" description="UBX" evidence="4">
    <location>
        <begin position="387"/>
        <end position="465"/>
    </location>
</feature>
<evidence type="ECO:0000259" key="4">
    <source>
        <dbReference type="PROSITE" id="PS50033"/>
    </source>
</evidence>
<dbReference type="SMART" id="SM00594">
    <property type="entry name" value="UAS"/>
    <property type="match status" value="1"/>
</dbReference>
<dbReference type="GO" id="GO:0036503">
    <property type="term" value="P:ERAD pathway"/>
    <property type="evidence" value="ECO:0007669"/>
    <property type="project" value="TreeGrafter"/>
</dbReference>
<dbReference type="Pfam" id="PF00789">
    <property type="entry name" value="UBX"/>
    <property type="match status" value="1"/>
</dbReference>
<dbReference type="PROSITE" id="PS50033">
    <property type="entry name" value="UBX"/>
    <property type="match status" value="1"/>
</dbReference>
<keyword evidence="1 2" id="KW-0175">Coiled coil</keyword>
<organism evidence="5 6">
    <name type="scientific">Symbiochloris irregularis</name>
    <dbReference type="NCBI Taxonomy" id="706552"/>
    <lineage>
        <taxon>Eukaryota</taxon>
        <taxon>Viridiplantae</taxon>
        <taxon>Chlorophyta</taxon>
        <taxon>core chlorophytes</taxon>
        <taxon>Trebouxiophyceae</taxon>
        <taxon>Trebouxiales</taxon>
        <taxon>Trebouxiaceae</taxon>
        <taxon>Symbiochloris</taxon>
    </lineage>
</organism>
<dbReference type="GO" id="GO:0043130">
    <property type="term" value="F:ubiquitin binding"/>
    <property type="evidence" value="ECO:0007669"/>
    <property type="project" value="TreeGrafter"/>
</dbReference>
<feature type="coiled-coil region" evidence="2">
    <location>
        <begin position="328"/>
        <end position="370"/>
    </location>
</feature>
<dbReference type="Pfam" id="PF14555">
    <property type="entry name" value="UBA_4"/>
    <property type="match status" value="1"/>
</dbReference>
<dbReference type="SUPFAM" id="SSF54236">
    <property type="entry name" value="Ubiquitin-like"/>
    <property type="match status" value="1"/>
</dbReference>
<dbReference type="EMBL" id="JALJOQ010000243">
    <property type="protein sequence ID" value="KAK9787625.1"/>
    <property type="molecule type" value="Genomic_DNA"/>
</dbReference>
<dbReference type="SMART" id="SM00166">
    <property type="entry name" value="UBX"/>
    <property type="match status" value="1"/>
</dbReference>
<gene>
    <name evidence="5" type="ORF">WJX73_003134</name>
</gene>
<accession>A0AAW1NQJ1</accession>
<comment type="caution">
    <text evidence="5">The sequence shown here is derived from an EMBL/GenBank/DDBJ whole genome shotgun (WGS) entry which is preliminary data.</text>
</comment>
<proteinExistence type="predicted"/>
<dbReference type="CDD" id="cd01767">
    <property type="entry name" value="UBX"/>
    <property type="match status" value="1"/>
</dbReference>
<dbReference type="Gene3D" id="3.40.30.10">
    <property type="entry name" value="Glutaredoxin"/>
    <property type="match status" value="1"/>
</dbReference>
<dbReference type="PANTHER" id="PTHR23322">
    <property type="entry name" value="FAS-ASSOCIATED PROTEIN"/>
    <property type="match status" value="1"/>
</dbReference>
<evidence type="ECO:0000313" key="5">
    <source>
        <dbReference type="EMBL" id="KAK9787625.1"/>
    </source>
</evidence>
<dbReference type="InterPro" id="IPR001012">
    <property type="entry name" value="UBX_dom"/>
</dbReference>
<protein>
    <recommendedName>
        <fullName evidence="4">UBX domain-containing protein</fullName>
    </recommendedName>
</protein>
<dbReference type="AlphaFoldDB" id="A0AAW1NQJ1"/>
<reference evidence="5 6" key="1">
    <citation type="journal article" date="2024" name="Nat. Commun.">
        <title>Phylogenomics reveals the evolutionary origins of lichenization in chlorophyte algae.</title>
        <authorList>
            <person name="Puginier C."/>
            <person name="Libourel C."/>
            <person name="Otte J."/>
            <person name="Skaloud P."/>
            <person name="Haon M."/>
            <person name="Grisel S."/>
            <person name="Petersen M."/>
            <person name="Berrin J.G."/>
            <person name="Delaux P.M."/>
            <person name="Dal Grande F."/>
            <person name="Keller J."/>
        </authorList>
    </citation>
    <scope>NUCLEOTIDE SEQUENCE [LARGE SCALE GENOMIC DNA]</scope>
    <source>
        <strain evidence="5 6">SAG 2036</strain>
    </source>
</reference>
<dbReference type="SUPFAM" id="SSF52833">
    <property type="entry name" value="Thioredoxin-like"/>
    <property type="match status" value="1"/>
</dbReference>
<evidence type="ECO:0000256" key="2">
    <source>
        <dbReference type="SAM" id="Coils"/>
    </source>
</evidence>
<dbReference type="GO" id="GO:0005783">
    <property type="term" value="C:endoplasmic reticulum"/>
    <property type="evidence" value="ECO:0007669"/>
    <property type="project" value="TreeGrafter"/>
</dbReference>
<dbReference type="Gene3D" id="3.10.20.90">
    <property type="entry name" value="Phosphatidylinositol 3-kinase Catalytic Subunit, Chain A, domain 1"/>
    <property type="match status" value="1"/>
</dbReference>
<name>A0AAW1NQJ1_9CHLO</name>
<dbReference type="InterPro" id="IPR006577">
    <property type="entry name" value="UAS"/>
</dbReference>
<sequence length="470" mass="51371">MDPGSTSSRDQDALGASVARVVQLTNAPVDQARFWLEAANNDVNRAVLLYHEQTGASHRPQVQPHLPTVPTTRPPQPSSRRAHRGGAGRRGGLFGLFYQVPLALARTGIKLVLSTAGLGANLAASILPHSLLQALEGAVRRLADSNRDLSPHEAAQIFARGFAQAYGNVHPTWECSSWHAAASRAHQRFMFLFVYLHSPSHSDTAEFCQNTLCHPDVVAYIDHAVLAWGGSIRHSDAFRLANQLGVSCYPCCALLAFSGSRLRLIASMPGPRSPEQLLAGLRRAVDRHSTQMASEQADHNERNYTRRLRDEQDAAYQESLLADQARERERENARLAAEAEAKAAAEAEHRAREEQEAKRLAAEQAEAARLASKARKRGMLPPEPAAGTAGAAQIRVRMRDGSTHQRRFPAEIALQTVVDWVGSMEEGPTGKFSLASTYPRRVFRGEALQESLTQLSLAPQAALIIHAEDD</sequence>